<feature type="compositionally biased region" description="Basic and acidic residues" evidence="2">
    <location>
        <begin position="133"/>
        <end position="148"/>
    </location>
</feature>
<comment type="caution">
    <text evidence="4">The sequence shown here is derived from an EMBL/GenBank/DDBJ whole genome shotgun (WGS) entry which is preliminary data.</text>
</comment>
<dbReference type="PANTHER" id="PTHR33055">
    <property type="entry name" value="TRANSPOSASE FOR INSERTION SEQUENCE ELEMENT IS1111A"/>
    <property type="match status" value="1"/>
</dbReference>
<evidence type="ECO:0000259" key="3">
    <source>
        <dbReference type="Pfam" id="PF02371"/>
    </source>
</evidence>
<feature type="domain" description="Transposase IS116/IS110/IS902 C-terminal" evidence="3">
    <location>
        <begin position="87"/>
        <end position="143"/>
    </location>
</feature>
<protein>
    <submittedName>
        <fullName evidence="4">Transposase</fullName>
    </submittedName>
</protein>
<dbReference type="RefSeq" id="WP_155621594.1">
    <property type="nucleotide sequence ID" value="NZ_WNZZ01000072.1"/>
</dbReference>
<dbReference type="PANTHER" id="PTHR33055:SF15">
    <property type="entry name" value="TRANSPOSASE-RELATED"/>
    <property type="match status" value="1"/>
</dbReference>
<keyword evidence="1" id="KW-0175">Coiled coil</keyword>
<sequence length="148" mass="16897">FGVSGRLLLESIVNGEVLNERQVRDMVKSSLKRKVPELIEALNGRLRLHHRKMIRRHLEHIAYLEQEIQELETEIEQLTMPYRLEMELLDTIPGIKHDAAASIVAELGTDMSHFPSDAHLSSWAGVCPANHESNGKKNEKRTNAEIRD</sequence>
<organism evidence="4 5">
    <name type="scientific">Paenibacillus macerans</name>
    <name type="common">Bacillus macerans</name>
    <dbReference type="NCBI Taxonomy" id="44252"/>
    <lineage>
        <taxon>Bacteria</taxon>
        <taxon>Bacillati</taxon>
        <taxon>Bacillota</taxon>
        <taxon>Bacilli</taxon>
        <taxon>Bacillales</taxon>
        <taxon>Paenibacillaceae</taxon>
        <taxon>Paenibacillus</taxon>
    </lineage>
</organism>
<feature type="non-terminal residue" evidence="4">
    <location>
        <position position="1"/>
    </location>
</feature>
<accession>A0A6N8F813</accession>
<gene>
    <name evidence="4" type="ORF">GNQ08_31355</name>
</gene>
<name>A0A6N8F813_PAEMA</name>
<reference evidence="4 5" key="1">
    <citation type="submission" date="2019-11" db="EMBL/GenBank/DDBJ databases">
        <title>Draft genome sequences of five Paenibacillus species of dairy origin.</title>
        <authorList>
            <person name="Olajide A.M."/>
            <person name="Chen S."/>
            <person name="Lapointe G."/>
        </authorList>
    </citation>
    <scope>NUCLEOTIDE SEQUENCE [LARGE SCALE GENOMIC DNA]</scope>
    <source>
        <strain evidence="4 5">3CT49</strain>
    </source>
</reference>
<dbReference type="Pfam" id="PF02371">
    <property type="entry name" value="Transposase_20"/>
    <property type="match status" value="1"/>
</dbReference>
<dbReference type="GO" id="GO:0006313">
    <property type="term" value="P:DNA transposition"/>
    <property type="evidence" value="ECO:0007669"/>
    <property type="project" value="InterPro"/>
</dbReference>
<evidence type="ECO:0000313" key="5">
    <source>
        <dbReference type="Proteomes" id="UP000442469"/>
    </source>
</evidence>
<feature type="region of interest" description="Disordered" evidence="2">
    <location>
        <begin position="129"/>
        <end position="148"/>
    </location>
</feature>
<dbReference type="Proteomes" id="UP000442469">
    <property type="component" value="Unassembled WGS sequence"/>
</dbReference>
<evidence type="ECO:0000256" key="1">
    <source>
        <dbReference type="SAM" id="Coils"/>
    </source>
</evidence>
<feature type="coiled-coil region" evidence="1">
    <location>
        <begin position="54"/>
        <end position="81"/>
    </location>
</feature>
<dbReference type="GO" id="GO:0004803">
    <property type="term" value="F:transposase activity"/>
    <property type="evidence" value="ECO:0007669"/>
    <property type="project" value="InterPro"/>
</dbReference>
<dbReference type="GO" id="GO:0003677">
    <property type="term" value="F:DNA binding"/>
    <property type="evidence" value="ECO:0007669"/>
    <property type="project" value="InterPro"/>
</dbReference>
<evidence type="ECO:0000256" key="2">
    <source>
        <dbReference type="SAM" id="MobiDB-lite"/>
    </source>
</evidence>
<proteinExistence type="predicted"/>
<dbReference type="InterPro" id="IPR003346">
    <property type="entry name" value="Transposase_20"/>
</dbReference>
<evidence type="ECO:0000313" key="4">
    <source>
        <dbReference type="EMBL" id="MUG26803.1"/>
    </source>
</evidence>
<dbReference type="EMBL" id="WNZZ01000072">
    <property type="protein sequence ID" value="MUG26803.1"/>
    <property type="molecule type" value="Genomic_DNA"/>
</dbReference>
<dbReference type="InterPro" id="IPR047650">
    <property type="entry name" value="Transpos_IS110"/>
</dbReference>
<dbReference type="AlphaFoldDB" id="A0A6N8F813"/>